<reference evidence="6 7" key="1">
    <citation type="submission" date="2024-09" db="EMBL/GenBank/DDBJ databases">
        <authorList>
            <person name="Sun Q."/>
            <person name="Mori K."/>
        </authorList>
    </citation>
    <scope>NUCLEOTIDE SEQUENCE [LARGE SCALE GENOMIC DNA]</scope>
    <source>
        <strain evidence="6 7">ATCC 51285</strain>
    </source>
</reference>
<dbReference type="RefSeq" id="WP_051527677.1">
    <property type="nucleotide sequence ID" value="NZ_JAUESS010000014.1"/>
</dbReference>
<keyword evidence="7" id="KW-1185">Reference proteome</keyword>
<feature type="domain" description="HTH lysR-type" evidence="5">
    <location>
        <begin position="9"/>
        <end position="64"/>
    </location>
</feature>
<dbReference type="PANTHER" id="PTHR30537:SF5">
    <property type="entry name" value="HTH-TYPE TRANSCRIPTIONAL ACTIVATOR TTDR-RELATED"/>
    <property type="match status" value="1"/>
</dbReference>
<accession>A0ABV5Z841</accession>
<evidence type="ECO:0000256" key="1">
    <source>
        <dbReference type="ARBA" id="ARBA00009437"/>
    </source>
</evidence>
<evidence type="ECO:0000256" key="4">
    <source>
        <dbReference type="ARBA" id="ARBA00023163"/>
    </source>
</evidence>
<dbReference type="Pfam" id="PF03466">
    <property type="entry name" value="LysR_substrate"/>
    <property type="match status" value="1"/>
</dbReference>
<dbReference type="PRINTS" id="PR00039">
    <property type="entry name" value="HTHLYSR"/>
</dbReference>
<evidence type="ECO:0000256" key="3">
    <source>
        <dbReference type="ARBA" id="ARBA00023125"/>
    </source>
</evidence>
<gene>
    <name evidence="6" type="ORF">ACFFLH_03335</name>
</gene>
<protein>
    <submittedName>
        <fullName evidence="6">LysR substrate-binding domain-containing protein</fullName>
    </submittedName>
</protein>
<dbReference type="Gene3D" id="1.10.10.10">
    <property type="entry name" value="Winged helix-like DNA-binding domain superfamily/Winged helix DNA-binding domain"/>
    <property type="match status" value="1"/>
</dbReference>
<keyword evidence="3" id="KW-0238">DNA-binding</keyword>
<evidence type="ECO:0000256" key="2">
    <source>
        <dbReference type="ARBA" id="ARBA00023015"/>
    </source>
</evidence>
<dbReference type="EMBL" id="JBHLZN010000001">
    <property type="protein sequence ID" value="MFB9885446.1"/>
    <property type="molecule type" value="Genomic_DNA"/>
</dbReference>
<comment type="caution">
    <text evidence="6">The sequence shown here is derived from an EMBL/GenBank/DDBJ whole genome shotgun (WGS) entry which is preliminary data.</text>
</comment>
<name>A0ABV5Z841_9GAMM</name>
<evidence type="ECO:0000313" key="7">
    <source>
        <dbReference type="Proteomes" id="UP001589628"/>
    </source>
</evidence>
<organism evidence="6 7">
    <name type="scientific">Balneatrix alpica</name>
    <dbReference type="NCBI Taxonomy" id="75684"/>
    <lineage>
        <taxon>Bacteria</taxon>
        <taxon>Pseudomonadati</taxon>
        <taxon>Pseudomonadota</taxon>
        <taxon>Gammaproteobacteria</taxon>
        <taxon>Oceanospirillales</taxon>
        <taxon>Balneatrichaceae</taxon>
        <taxon>Balneatrix</taxon>
    </lineage>
</organism>
<dbReference type="SUPFAM" id="SSF53850">
    <property type="entry name" value="Periplasmic binding protein-like II"/>
    <property type="match status" value="1"/>
</dbReference>
<dbReference type="InterPro" id="IPR000847">
    <property type="entry name" value="LysR_HTH_N"/>
</dbReference>
<dbReference type="Proteomes" id="UP001589628">
    <property type="component" value="Unassembled WGS sequence"/>
</dbReference>
<dbReference type="InterPro" id="IPR058163">
    <property type="entry name" value="LysR-type_TF_proteobact-type"/>
</dbReference>
<dbReference type="InterPro" id="IPR036388">
    <property type="entry name" value="WH-like_DNA-bd_sf"/>
</dbReference>
<dbReference type="Gene3D" id="3.40.190.10">
    <property type="entry name" value="Periplasmic binding protein-like II"/>
    <property type="match status" value="2"/>
</dbReference>
<dbReference type="InterPro" id="IPR005119">
    <property type="entry name" value="LysR_subst-bd"/>
</dbReference>
<evidence type="ECO:0000259" key="5">
    <source>
        <dbReference type="PROSITE" id="PS50931"/>
    </source>
</evidence>
<dbReference type="InterPro" id="IPR036390">
    <property type="entry name" value="WH_DNA-bd_sf"/>
</dbReference>
<proteinExistence type="inferred from homology"/>
<dbReference type="Pfam" id="PF00126">
    <property type="entry name" value="HTH_1"/>
    <property type="match status" value="1"/>
</dbReference>
<dbReference type="PANTHER" id="PTHR30537">
    <property type="entry name" value="HTH-TYPE TRANSCRIPTIONAL REGULATOR"/>
    <property type="match status" value="1"/>
</dbReference>
<dbReference type="PROSITE" id="PS50931">
    <property type="entry name" value="HTH_LYSR"/>
    <property type="match status" value="1"/>
</dbReference>
<evidence type="ECO:0000313" key="6">
    <source>
        <dbReference type="EMBL" id="MFB9885446.1"/>
    </source>
</evidence>
<dbReference type="SUPFAM" id="SSF46785">
    <property type="entry name" value="Winged helix' DNA-binding domain"/>
    <property type="match status" value="1"/>
</dbReference>
<sequence>MPILNSLCWNALRVFEAAARLQSFTKAADELCVTQGAVSQQIRQLEEQLGVQLFIRQGRGVMLSPEGRRLASLTSRVVAEISDEVRRIRRPDSDRQLVVSCCPSFAMQWLLPRLGRFSALYPDIEVSLRAEFHALTPRELLAEGIDLAIRYDPWGYPIGFDEVLLEEYLLPVVAPGHLDQQQLADPVKTLSKQVWLLDAVSWAGADAHDEWHAWLHAKELSGLKGRQEQIFNLAQLAQQAAAQGRGVAMGRLALVADALIAGQLDGLWAPAVASPARYVLLTHGERRRQAGVQQFCQWLKREIEDFKRSCSRLLPDWVTELPQAPES</sequence>
<keyword evidence="2" id="KW-0805">Transcription regulation</keyword>
<keyword evidence="4" id="KW-0804">Transcription</keyword>
<comment type="similarity">
    <text evidence="1">Belongs to the LysR transcriptional regulatory family.</text>
</comment>